<sequence length="980" mass="113878">MMTRFPASLLGTLLGFLALLQSAVSFQVFVSLRKGARLSSSSAPRRTHLLKRTYLQSPSPRALLPPAVSLLKGRSTADTAAVSSEYDETEYKDKGQLPTKQMYPDPTPEQKIFLVRYKKVNKVLWATMEKMTGYSRQDMLKWNEAYLKDQMYTYLATEEDQEPLEEWKEGDEITEEMLPRAKDTPNPSAYEKMLCVRYRQQTGTKWSTMERLTGFSRGKIRRWSDELEEGTLQDEIREQAPTEEIFYDFSPAAGGVEGAEGGYPQGYDQWGYSEGGVATAEDPYAYGAYGDPSLQQQQMWEQDQQAGMYGGVSPQYGGSGGGASFGDFTEDQIADLIASGEYGSEFDLEAAIVQFSQREVVTPGSQLESELIPSYGADVDTPVKKKKKKKKKKKQAKASKELAQLLKEREERGEGSTQPITFDQTALDAVKKDEAARKRAEEAERALKAKEEEERKRREEEEILRKEAERKRAEEEKRKRKAEEERRRKEEEERKRKEEEERKRKEEEERKRREEEERKRQEEEERKKREEEERKRKEEEERKRKEEEERKRKEEEERKKRAEEERKRKEEERRRAEEEARKKKEEEKRKKKEEERKRTEEEERKRKEEEEREERERQAAIEKASAEEAERLKQLARQRQLQRQEEAARRKAEEEARRKAEEEEETRRKAEGEAKRKAAEEARKKAEEEARRKAEEEARKKAEEEARKKAEEETKRKAEEEARKKAEEEARKKAAEEARKKAEEEARRKAEEEARKKAEEEAKKKAEEEARKKAEEEAKRKAEEEARKKAEEEEKLAAARKAREEAEREIAVAKERLAAEKAAAAAAAAAAEGEEEEDEDEEEEEDEDEEEEEEEEEEQAVKKPVVLFRDSSGTARRAPSKAELVALLSRLTPEQRKSLARAVELKRMKTRLYKSLENTPAGQEGPTGYYGSGNPIALVVLGVGLAVLFFKAFPDAWEQIPTIQIPQELTGETEDFGTLQ</sequence>
<feature type="compositionally biased region" description="Acidic residues" evidence="1">
    <location>
        <begin position="832"/>
        <end position="858"/>
    </location>
</feature>
<feature type="compositionally biased region" description="Basic residues" evidence="1">
    <location>
        <begin position="384"/>
        <end position="397"/>
    </location>
</feature>
<feature type="compositionally biased region" description="Low complexity" evidence="1">
    <location>
        <begin position="820"/>
        <end position="831"/>
    </location>
</feature>
<accession>A0A0G4HFI2</accession>
<feature type="chain" id="PRO_5005191769" evidence="2">
    <location>
        <begin position="26"/>
        <end position="980"/>
    </location>
</feature>
<gene>
    <name evidence="3" type="ORF">Cvel_26956</name>
</gene>
<evidence type="ECO:0000256" key="1">
    <source>
        <dbReference type="SAM" id="MobiDB-lite"/>
    </source>
</evidence>
<feature type="compositionally biased region" description="Polar residues" evidence="1">
    <location>
        <begin position="415"/>
        <end position="424"/>
    </location>
</feature>
<keyword evidence="2" id="KW-0732">Signal</keyword>
<dbReference type="AlphaFoldDB" id="A0A0G4HFI2"/>
<feature type="region of interest" description="Disordered" evidence="1">
    <location>
        <begin position="377"/>
        <end position="864"/>
    </location>
</feature>
<dbReference type="EMBL" id="CDMZ01002509">
    <property type="protein sequence ID" value="CEM42685.1"/>
    <property type="molecule type" value="Genomic_DNA"/>
</dbReference>
<protein>
    <submittedName>
        <fullName evidence="3">Uncharacterized protein</fullName>
    </submittedName>
</protein>
<feature type="compositionally biased region" description="Basic and acidic residues" evidence="1">
    <location>
        <begin position="642"/>
        <end position="819"/>
    </location>
</feature>
<proteinExistence type="predicted"/>
<evidence type="ECO:0000313" key="3">
    <source>
        <dbReference type="EMBL" id="CEM42685.1"/>
    </source>
</evidence>
<dbReference type="VEuPathDB" id="CryptoDB:Cvel_26956"/>
<organism evidence="3">
    <name type="scientific">Chromera velia CCMP2878</name>
    <dbReference type="NCBI Taxonomy" id="1169474"/>
    <lineage>
        <taxon>Eukaryota</taxon>
        <taxon>Sar</taxon>
        <taxon>Alveolata</taxon>
        <taxon>Colpodellida</taxon>
        <taxon>Chromeraceae</taxon>
        <taxon>Chromera</taxon>
    </lineage>
</organism>
<feature type="compositionally biased region" description="Basic and acidic residues" evidence="1">
    <location>
        <begin position="429"/>
        <end position="633"/>
    </location>
</feature>
<name>A0A0G4HFI2_9ALVE</name>
<evidence type="ECO:0000256" key="2">
    <source>
        <dbReference type="SAM" id="SignalP"/>
    </source>
</evidence>
<feature type="signal peptide" evidence="2">
    <location>
        <begin position="1"/>
        <end position="25"/>
    </location>
</feature>
<reference evidence="3" key="1">
    <citation type="submission" date="2014-11" db="EMBL/GenBank/DDBJ databases">
        <authorList>
            <person name="Otto D Thomas"/>
            <person name="Naeem Raeece"/>
        </authorList>
    </citation>
    <scope>NUCLEOTIDE SEQUENCE</scope>
</reference>
<feature type="region of interest" description="Disordered" evidence="1">
    <location>
        <begin position="81"/>
        <end position="103"/>
    </location>
</feature>